<keyword evidence="1" id="KW-0479">Metal-binding</keyword>
<gene>
    <name evidence="3" type="ORF">FWK35_00033842</name>
</gene>
<dbReference type="PROSITE" id="PS00028">
    <property type="entry name" value="ZINC_FINGER_C2H2_1"/>
    <property type="match status" value="1"/>
</dbReference>
<proteinExistence type="predicted"/>
<keyword evidence="1" id="KW-0863">Zinc-finger</keyword>
<evidence type="ECO:0000259" key="2">
    <source>
        <dbReference type="PROSITE" id="PS50157"/>
    </source>
</evidence>
<comment type="caution">
    <text evidence="3">The sequence shown here is derived from an EMBL/GenBank/DDBJ whole genome shotgun (WGS) entry which is preliminary data.</text>
</comment>
<feature type="domain" description="C2H2-type" evidence="2">
    <location>
        <begin position="157"/>
        <end position="186"/>
    </location>
</feature>
<evidence type="ECO:0000313" key="4">
    <source>
        <dbReference type="Proteomes" id="UP000478052"/>
    </source>
</evidence>
<keyword evidence="1" id="KW-0862">Zinc</keyword>
<evidence type="ECO:0000256" key="1">
    <source>
        <dbReference type="PROSITE-ProRule" id="PRU00042"/>
    </source>
</evidence>
<accession>A0A6G0VS73</accession>
<reference evidence="3 4" key="1">
    <citation type="submission" date="2019-08" db="EMBL/GenBank/DDBJ databases">
        <title>Whole genome of Aphis craccivora.</title>
        <authorList>
            <person name="Voronova N.V."/>
            <person name="Shulinski R.S."/>
            <person name="Bandarenka Y.V."/>
            <person name="Zhorov D.G."/>
            <person name="Warner D."/>
        </authorList>
    </citation>
    <scope>NUCLEOTIDE SEQUENCE [LARGE SCALE GENOMIC DNA]</scope>
    <source>
        <strain evidence="3">180601</strain>
        <tissue evidence="3">Whole Body</tissue>
    </source>
</reference>
<feature type="non-terminal residue" evidence="3">
    <location>
        <position position="636"/>
    </location>
</feature>
<dbReference type="Proteomes" id="UP000478052">
    <property type="component" value="Unassembled WGS sequence"/>
</dbReference>
<dbReference type="InterPro" id="IPR013087">
    <property type="entry name" value="Znf_C2H2_type"/>
</dbReference>
<dbReference type="OrthoDB" id="6619153at2759"/>
<name>A0A6G0VS73_APHCR</name>
<organism evidence="3 4">
    <name type="scientific">Aphis craccivora</name>
    <name type="common">Cowpea aphid</name>
    <dbReference type="NCBI Taxonomy" id="307492"/>
    <lineage>
        <taxon>Eukaryota</taxon>
        <taxon>Metazoa</taxon>
        <taxon>Ecdysozoa</taxon>
        <taxon>Arthropoda</taxon>
        <taxon>Hexapoda</taxon>
        <taxon>Insecta</taxon>
        <taxon>Pterygota</taxon>
        <taxon>Neoptera</taxon>
        <taxon>Paraneoptera</taxon>
        <taxon>Hemiptera</taxon>
        <taxon>Sternorrhyncha</taxon>
        <taxon>Aphidomorpha</taxon>
        <taxon>Aphidoidea</taxon>
        <taxon>Aphididae</taxon>
        <taxon>Aphidini</taxon>
        <taxon>Aphis</taxon>
        <taxon>Aphis</taxon>
    </lineage>
</organism>
<dbReference type="PROSITE" id="PS50157">
    <property type="entry name" value="ZINC_FINGER_C2H2_2"/>
    <property type="match status" value="1"/>
</dbReference>
<evidence type="ECO:0000313" key="3">
    <source>
        <dbReference type="EMBL" id="KAF0707491.1"/>
    </source>
</evidence>
<protein>
    <submittedName>
        <fullName evidence="3">DDE Tnp4 domain-containing protein</fullName>
    </submittedName>
</protein>
<dbReference type="GO" id="GO:0008270">
    <property type="term" value="F:zinc ion binding"/>
    <property type="evidence" value="ECO:0007669"/>
    <property type="project" value="UniProtKB-KW"/>
</dbReference>
<dbReference type="AlphaFoldDB" id="A0A6G0VS73"/>
<keyword evidence="4" id="KW-1185">Reference proteome</keyword>
<sequence length="636" mass="73251">MCVFSSKRKKCNTVCWRPSKIEMRDGFILHIRSHAELQEAISRRKEKYVKLGLTLQPMVIVVGPKINEISQYFVIVDDTFYELHSIVSAVDCCFKVIHALNAEYPTECLPIWTFIQKAFYKIKTNYDTEYVTQHLPSIKNLKKHFQFKHSTHDFSMYICAENDCNRSFHLLNSFKKHLSTHMSETVSNDSTSLVNSFSSIVVNNCNIVSNCIAPVNNTFFNFSASDILTGFNNQSVIENHYCTLMASLYSNPQVPRNVVQTVVEGINGIVGAFLPTFLFFDDFEVGNPLGSKSGVHKLGAVYMTLPTIPNPHQSSLKNIFLALLFHSSDRQKFGNNIIFRPLIDELNFLRDNGIDIEIPMFKGNMKFELVIILGDNLGIHNITYFVESFSANYPCRIYKVRKEVMKKQCYADESLLRTANLIPQNNPVWELYILMRKIVDLLISTSFQKGCFDLLQTFVAEHNELYLKYSKSHLKPKFHYLLHYHSMMDKFGPLILLWSMGFEAKHRMSKIAANTSSSRRNICKTLAIRHQLQLNEIFIKGSLGDEIEFGPSIEINNVISIINEINQYIKINLTKSLVKYPWITVKGTKYQPKMVLTLDIYENNYPKFGLINNIFVCNDKQIIFQCAQLNTTVFNE</sequence>
<dbReference type="EMBL" id="VUJU01012515">
    <property type="protein sequence ID" value="KAF0707491.1"/>
    <property type="molecule type" value="Genomic_DNA"/>
</dbReference>